<keyword evidence="8" id="KW-1185">Reference proteome</keyword>
<keyword evidence="4" id="KW-0862">Zinc</keyword>
<evidence type="ECO:0000256" key="1">
    <source>
        <dbReference type="ARBA" id="ARBA00022723"/>
    </source>
</evidence>
<keyword evidence="3 5" id="KW-0863">Zinc-finger</keyword>
<evidence type="ECO:0000313" key="9">
    <source>
        <dbReference type="WBParaSite" id="PgR007_g032_t01"/>
    </source>
</evidence>
<feature type="region of interest" description="Disordered" evidence="6">
    <location>
        <begin position="181"/>
        <end position="200"/>
    </location>
</feature>
<dbReference type="PANTHER" id="PTHR24403">
    <property type="entry name" value="ZINC FINGER PROTEIN"/>
    <property type="match status" value="1"/>
</dbReference>
<dbReference type="GO" id="GO:0008270">
    <property type="term" value="F:zinc ion binding"/>
    <property type="evidence" value="ECO:0007669"/>
    <property type="project" value="UniProtKB-KW"/>
</dbReference>
<evidence type="ECO:0000256" key="4">
    <source>
        <dbReference type="ARBA" id="ARBA00022833"/>
    </source>
</evidence>
<dbReference type="GO" id="GO:0005634">
    <property type="term" value="C:nucleus"/>
    <property type="evidence" value="ECO:0007669"/>
    <property type="project" value="TreeGrafter"/>
</dbReference>
<accession>A0A915AFY1</accession>
<protein>
    <submittedName>
        <fullName evidence="9">C2H2-type domain-containing protein</fullName>
    </submittedName>
</protein>
<dbReference type="GO" id="GO:0010468">
    <property type="term" value="P:regulation of gene expression"/>
    <property type="evidence" value="ECO:0007669"/>
    <property type="project" value="TreeGrafter"/>
</dbReference>
<dbReference type="InterPro" id="IPR050688">
    <property type="entry name" value="Zinc_finger/UBP_domain"/>
</dbReference>
<evidence type="ECO:0000256" key="2">
    <source>
        <dbReference type="ARBA" id="ARBA00022737"/>
    </source>
</evidence>
<dbReference type="WBParaSite" id="PgR007_g032_t01">
    <property type="protein sequence ID" value="PgR007_g032_t01"/>
    <property type="gene ID" value="PgR007_g032"/>
</dbReference>
<evidence type="ECO:0000313" key="8">
    <source>
        <dbReference type="Proteomes" id="UP000887569"/>
    </source>
</evidence>
<dbReference type="Proteomes" id="UP000887569">
    <property type="component" value="Unplaced"/>
</dbReference>
<keyword evidence="1" id="KW-0479">Metal-binding</keyword>
<dbReference type="InterPro" id="IPR013087">
    <property type="entry name" value="Znf_C2H2_type"/>
</dbReference>
<dbReference type="AlphaFoldDB" id="A0A915AFY1"/>
<dbReference type="PANTHER" id="PTHR24403:SF67">
    <property type="entry name" value="FI01116P-RELATED"/>
    <property type="match status" value="1"/>
</dbReference>
<organism evidence="8 9">
    <name type="scientific">Parascaris univalens</name>
    <name type="common">Nematode worm</name>
    <dbReference type="NCBI Taxonomy" id="6257"/>
    <lineage>
        <taxon>Eukaryota</taxon>
        <taxon>Metazoa</taxon>
        <taxon>Ecdysozoa</taxon>
        <taxon>Nematoda</taxon>
        <taxon>Chromadorea</taxon>
        <taxon>Rhabditida</taxon>
        <taxon>Spirurina</taxon>
        <taxon>Ascaridomorpha</taxon>
        <taxon>Ascaridoidea</taxon>
        <taxon>Ascarididae</taxon>
        <taxon>Parascaris</taxon>
    </lineage>
</organism>
<dbReference type="SMART" id="SM00355">
    <property type="entry name" value="ZnF_C2H2"/>
    <property type="match status" value="6"/>
</dbReference>
<keyword evidence="2" id="KW-0677">Repeat</keyword>
<feature type="compositionally biased region" description="Polar residues" evidence="6">
    <location>
        <begin position="493"/>
        <end position="506"/>
    </location>
</feature>
<feature type="compositionally biased region" description="Basic and acidic residues" evidence="6">
    <location>
        <begin position="181"/>
        <end position="198"/>
    </location>
</feature>
<evidence type="ECO:0000256" key="6">
    <source>
        <dbReference type="SAM" id="MobiDB-lite"/>
    </source>
</evidence>
<sequence length="672" mass="75987">GLLTDHYSTSRRYCAHLMASLRALLSSTSAPTVNVKEEPDDVIAMPKNRITKRAAFEEWHTKKFRSPGGQPQLLPHDDENRPVELIKRLRGEHTHESSTFLSARSTASPFDSDVGFQREQFVYLTSMAAKCKDDSVRRVSRLFPVGSTVDAETMQRNLSLCIQMLSPAVNPSSSWTYESVRLRERSTSPTTKGKDNGRNETLCDGMARKLTAPKLSRHNDAAYYPNIQCILCKEWVCSRNRYMHIESHLQYRPYKCSVCGYDNRKEIFISLHIKKTHGGAATVEYKPDPELEHRAWVMAEQCLQHTREVLQKAHEHTEIINDEGPSTVFQDACDGITEVRDKVDEEFITKYASQYRPKLYNSQRAEKSLVIEDSLKMGIVPDFTEVFSREVQCQVCDGFVIGHVGVLEEHARSHLSQPSYRCSIDGCLLEHSSKNFLTRHMKEVHKYRRNPIDITDSNPSLKSQFVELASRCFPDHLSNFGVLYRASRRTPVSRSASLKTSTQNEGIRSERRAQSISGLPTNLASQSSPPSLVVAASSSHQAETQCSTLSGLLSISTDNIMPQARISSTAQSAELKRSCSFCEETFGDDYMQLYRHAKQHLNIVPYECSECKLGDVDRKRLLEHINTVHSLGGTIIDRMNDALSRQCCVLFAACFPDVTLQPQLHDRIEKAV</sequence>
<dbReference type="PROSITE" id="PS50157">
    <property type="entry name" value="ZINC_FINGER_C2H2_2"/>
    <property type="match status" value="1"/>
</dbReference>
<feature type="region of interest" description="Disordered" evidence="6">
    <location>
        <begin position="493"/>
        <end position="530"/>
    </location>
</feature>
<dbReference type="Gene3D" id="3.30.160.60">
    <property type="entry name" value="Classic Zinc Finger"/>
    <property type="match status" value="2"/>
</dbReference>
<reference evidence="9" key="1">
    <citation type="submission" date="2022-11" db="UniProtKB">
        <authorList>
            <consortium name="WormBaseParasite"/>
        </authorList>
    </citation>
    <scope>IDENTIFICATION</scope>
</reference>
<feature type="domain" description="C2H2-type" evidence="7">
    <location>
        <begin position="254"/>
        <end position="282"/>
    </location>
</feature>
<proteinExistence type="predicted"/>
<evidence type="ECO:0000256" key="5">
    <source>
        <dbReference type="PROSITE-ProRule" id="PRU00042"/>
    </source>
</evidence>
<evidence type="ECO:0000259" key="7">
    <source>
        <dbReference type="PROSITE" id="PS50157"/>
    </source>
</evidence>
<name>A0A915AFY1_PARUN</name>
<evidence type="ECO:0000256" key="3">
    <source>
        <dbReference type="ARBA" id="ARBA00022771"/>
    </source>
</evidence>